<sequence length="91" mass="9566">MGIRDERSAMLVGGVRREAEAAWDAGHDLHAPVLPYPPSGRAIPGGGGDVAAMAEAVLAVGWRLHTWTVVADGRGRMKAAPLFVRPGVEAR</sequence>
<evidence type="ECO:0000313" key="2">
    <source>
        <dbReference type="Proteomes" id="UP000293852"/>
    </source>
</evidence>
<dbReference type="AlphaFoldDB" id="A0A4Q7LZD4"/>
<reference evidence="1 2" key="1">
    <citation type="submission" date="2019-02" db="EMBL/GenBank/DDBJ databases">
        <title>Sequencing the genomes of 1000 actinobacteria strains.</title>
        <authorList>
            <person name="Klenk H.-P."/>
        </authorList>
    </citation>
    <scope>NUCLEOTIDE SEQUENCE [LARGE SCALE GENOMIC DNA]</scope>
    <source>
        <strain evidence="1 2">DSM 16932</strain>
    </source>
</reference>
<gene>
    <name evidence="1" type="ORF">EV386_1045</name>
</gene>
<proteinExistence type="predicted"/>
<dbReference type="OrthoDB" id="3695711at2"/>
<organism evidence="1 2">
    <name type="scientific">Xylanimonas ulmi</name>
    <dbReference type="NCBI Taxonomy" id="228973"/>
    <lineage>
        <taxon>Bacteria</taxon>
        <taxon>Bacillati</taxon>
        <taxon>Actinomycetota</taxon>
        <taxon>Actinomycetes</taxon>
        <taxon>Micrococcales</taxon>
        <taxon>Promicromonosporaceae</taxon>
        <taxon>Xylanimonas</taxon>
    </lineage>
</organism>
<comment type="caution">
    <text evidence="1">The sequence shown here is derived from an EMBL/GenBank/DDBJ whole genome shotgun (WGS) entry which is preliminary data.</text>
</comment>
<evidence type="ECO:0000313" key="1">
    <source>
        <dbReference type="EMBL" id="RZS60765.1"/>
    </source>
</evidence>
<accession>A0A4Q7LZD4</accession>
<name>A0A4Q7LZD4_9MICO</name>
<protein>
    <submittedName>
        <fullName evidence="1">Uncharacterized protein</fullName>
    </submittedName>
</protein>
<dbReference type="Proteomes" id="UP000293852">
    <property type="component" value="Unassembled WGS sequence"/>
</dbReference>
<dbReference type="RefSeq" id="WP_130412938.1">
    <property type="nucleotide sequence ID" value="NZ_SGWX01000001.1"/>
</dbReference>
<dbReference type="EMBL" id="SGWX01000001">
    <property type="protein sequence ID" value="RZS60765.1"/>
    <property type="molecule type" value="Genomic_DNA"/>
</dbReference>
<keyword evidence="2" id="KW-1185">Reference proteome</keyword>